<dbReference type="AlphaFoldDB" id="A0A6B0V375"/>
<dbReference type="GO" id="GO:0030682">
    <property type="term" value="P:symbiont-mediated perturbation of host defenses"/>
    <property type="evidence" value="ECO:0007669"/>
    <property type="project" value="InterPro"/>
</dbReference>
<dbReference type="InterPro" id="IPR012674">
    <property type="entry name" value="Calycin"/>
</dbReference>
<dbReference type="Pfam" id="PF02098">
    <property type="entry name" value="His_binding"/>
    <property type="match status" value="1"/>
</dbReference>
<feature type="chain" id="PRO_5025525041" evidence="1">
    <location>
        <begin position="19"/>
        <end position="211"/>
    </location>
</feature>
<protein>
    <submittedName>
        <fullName evidence="2">Putative lipocalin</fullName>
    </submittedName>
</protein>
<feature type="signal peptide" evidence="1">
    <location>
        <begin position="1"/>
        <end position="18"/>
    </location>
</feature>
<evidence type="ECO:0000256" key="1">
    <source>
        <dbReference type="SAM" id="SignalP"/>
    </source>
</evidence>
<proteinExistence type="predicted"/>
<sequence length="211" mass="24350">MKPAYGFCLMAVFSVASPATSFLHNVKKSNAGAQNITKILNRLDKTYYILRGTYSSDESPMIRYSYYRFRCGKITISEGLSPTNFTALVSFENPRSTADVTAKYLLRAFSSKGMWPTRNFMAVYKYYPAPREHIFVDLMFLLLSDYETCALFGRQPSEECEIWYYAKPNKTWSPVGNTVCDNFSAMCANKKMVSYHKKKWESYHDPKCVFK</sequence>
<organism evidence="2">
    <name type="scientific">Ixodes ricinus</name>
    <name type="common">Common tick</name>
    <name type="synonym">Acarus ricinus</name>
    <dbReference type="NCBI Taxonomy" id="34613"/>
    <lineage>
        <taxon>Eukaryota</taxon>
        <taxon>Metazoa</taxon>
        <taxon>Ecdysozoa</taxon>
        <taxon>Arthropoda</taxon>
        <taxon>Chelicerata</taxon>
        <taxon>Arachnida</taxon>
        <taxon>Acari</taxon>
        <taxon>Parasitiformes</taxon>
        <taxon>Ixodida</taxon>
        <taxon>Ixodoidea</taxon>
        <taxon>Ixodidae</taxon>
        <taxon>Ixodinae</taxon>
        <taxon>Ixodes</taxon>
    </lineage>
</organism>
<dbReference type="GO" id="GO:0043176">
    <property type="term" value="F:amine binding"/>
    <property type="evidence" value="ECO:0007669"/>
    <property type="project" value="InterPro"/>
</dbReference>
<reference evidence="2" key="1">
    <citation type="submission" date="2019-12" db="EMBL/GenBank/DDBJ databases">
        <title>An insight into the sialome of adult female Ixodes ricinus ticks feeding for 6 days.</title>
        <authorList>
            <person name="Perner J."/>
            <person name="Ribeiro J.M.C."/>
        </authorList>
    </citation>
    <scope>NUCLEOTIDE SEQUENCE</scope>
    <source>
        <strain evidence="2">Semi-engorged</strain>
        <tissue evidence="2">Salivary glands</tissue>
    </source>
</reference>
<keyword evidence="1" id="KW-0732">Signal</keyword>
<evidence type="ECO:0000313" key="2">
    <source>
        <dbReference type="EMBL" id="MXU96286.1"/>
    </source>
</evidence>
<dbReference type="EMBL" id="GIFC01014203">
    <property type="protein sequence ID" value="MXU96286.1"/>
    <property type="molecule type" value="Transcribed_RNA"/>
</dbReference>
<accession>A0A6B0V375</accession>
<name>A0A6B0V375_IXORI</name>
<dbReference type="SUPFAM" id="SSF50814">
    <property type="entry name" value="Lipocalins"/>
    <property type="match status" value="1"/>
</dbReference>
<dbReference type="InterPro" id="IPR002970">
    <property type="entry name" value="Tick_his-bd"/>
</dbReference>